<comment type="caution">
    <text evidence="1">The sequence shown here is derived from an EMBL/GenBank/DDBJ whole genome shotgun (WGS) entry which is preliminary data.</text>
</comment>
<proteinExistence type="predicted"/>
<evidence type="ECO:0000313" key="2">
    <source>
        <dbReference type="Proteomes" id="UP000030023"/>
    </source>
</evidence>
<gene>
    <name evidence="1" type="ORF">Q757_08000</name>
</gene>
<name>A0ABR4XPP3_9LACO</name>
<evidence type="ECO:0000313" key="1">
    <source>
        <dbReference type="EMBL" id="KGO26923.1"/>
    </source>
</evidence>
<reference evidence="1 2" key="1">
    <citation type="journal article" date="2014" name="Antonie Van Leeuwenhoek">
        <title>Oenococcus alcoholitolerans sp. nov., a lactic acid bacteria isolated from cachaca and ethanol fermentation processes.</title>
        <authorList>
            <person name="Badotti F."/>
            <person name="Moreira A.P."/>
            <person name="Tonon L.A."/>
            <person name="de Lucena B.T."/>
            <person name="Gomes Fde C."/>
            <person name="Kruger R."/>
            <person name="Thompson C.C."/>
            <person name="de Morais M.A.Jr."/>
            <person name="Rosa C.A."/>
            <person name="Thompson F.L."/>
        </authorList>
    </citation>
    <scope>NUCLEOTIDE SEQUENCE [LARGE SCALE GENOMIC DNA]</scope>
    <source>
        <strain evidence="1 2">UFRJ-M7.2.18</strain>
    </source>
</reference>
<protein>
    <submittedName>
        <fullName evidence="1">Uncharacterized protein</fullName>
    </submittedName>
</protein>
<accession>A0ABR4XPP3</accession>
<keyword evidence="2" id="KW-1185">Reference proteome</keyword>
<sequence>MKEQDDKIPDYVLKWLRNLSMIIRNCTKDPRSFKSLFLQTALSFQSMNRQVAVWYFNNKRSDELIAKTILENEWGFDRHEQKTKK</sequence>
<dbReference type="EMBL" id="AXCV01000433">
    <property type="protein sequence ID" value="KGO26923.1"/>
    <property type="molecule type" value="Genomic_DNA"/>
</dbReference>
<dbReference type="Proteomes" id="UP000030023">
    <property type="component" value="Unassembled WGS sequence"/>
</dbReference>
<organism evidence="1 2">
    <name type="scientific">Oenococcus alcoholitolerans</name>
    <dbReference type="NCBI Taxonomy" id="931074"/>
    <lineage>
        <taxon>Bacteria</taxon>
        <taxon>Bacillati</taxon>
        <taxon>Bacillota</taxon>
        <taxon>Bacilli</taxon>
        <taxon>Lactobacillales</taxon>
        <taxon>Lactobacillaceae</taxon>
        <taxon>Oenococcus</taxon>
    </lineage>
</organism>